<gene>
    <name evidence="1" type="ORF">LEP1GSC063_3337</name>
</gene>
<name>M6JG45_9LEPT</name>
<comment type="caution">
    <text evidence="1">The sequence shown here is derived from an EMBL/GenBank/DDBJ whole genome shotgun (WGS) entry which is preliminary data.</text>
</comment>
<dbReference type="Proteomes" id="UP000012106">
    <property type="component" value="Unassembled WGS sequence"/>
</dbReference>
<protein>
    <submittedName>
        <fullName evidence="1">Uncharacterized protein</fullName>
    </submittedName>
</protein>
<dbReference type="EMBL" id="AHMU02000064">
    <property type="protein sequence ID" value="EMN20914.1"/>
    <property type="molecule type" value="Genomic_DNA"/>
</dbReference>
<organism evidence="1 2">
    <name type="scientific">Leptospira santarosai serovar Arenal str. MAVJ 401</name>
    <dbReference type="NCBI Taxonomy" id="1049976"/>
    <lineage>
        <taxon>Bacteria</taxon>
        <taxon>Pseudomonadati</taxon>
        <taxon>Spirochaetota</taxon>
        <taxon>Spirochaetia</taxon>
        <taxon>Leptospirales</taxon>
        <taxon>Leptospiraceae</taxon>
        <taxon>Leptospira</taxon>
    </lineage>
</organism>
<dbReference type="AlphaFoldDB" id="M6JG45"/>
<reference evidence="1 2" key="1">
    <citation type="submission" date="2013-01" db="EMBL/GenBank/DDBJ databases">
        <authorList>
            <person name="Harkins D.M."/>
            <person name="Durkin A.S."/>
            <person name="Brinkac L.M."/>
            <person name="Haft D.H."/>
            <person name="Selengut J.D."/>
            <person name="Sanka R."/>
            <person name="DePew J."/>
            <person name="Purushe J."/>
            <person name="Hartskeerl R.A."/>
            <person name="Ahmed A."/>
            <person name="van der Linden H."/>
            <person name="Goris M.G.A."/>
            <person name="Vinetz J.M."/>
            <person name="Sutton G.G."/>
            <person name="Nierman W.C."/>
            <person name="Fouts D.E."/>
        </authorList>
    </citation>
    <scope>NUCLEOTIDE SEQUENCE [LARGE SCALE GENOMIC DNA]</scope>
    <source>
        <strain evidence="1 2">MAVJ 401</strain>
    </source>
</reference>
<evidence type="ECO:0000313" key="1">
    <source>
        <dbReference type="EMBL" id="EMN20914.1"/>
    </source>
</evidence>
<evidence type="ECO:0000313" key="2">
    <source>
        <dbReference type="Proteomes" id="UP000012106"/>
    </source>
</evidence>
<sequence length="79" mass="9406">MKEEMLIKSSQKDFAFRRNELPLQQSGSALRKEALKKLVLQFVQELYFGKQEFEKLIEDQILKIDNLYIQANNESYFDS</sequence>
<proteinExistence type="predicted"/>
<accession>M6JG45</accession>